<organism evidence="2 3">
    <name type="scientific">Maricaulis maris (strain MCS10)</name>
    <name type="common">Caulobacter maris</name>
    <dbReference type="NCBI Taxonomy" id="394221"/>
    <lineage>
        <taxon>Bacteria</taxon>
        <taxon>Pseudomonadati</taxon>
        <taxon>Pseudomonadota</taxon>
        <taxon>Alphaproteobacteria</taxon>
        <taxon>Maricaulales</taxon>
        <taxon>Maricaulaceae</taxon>
        <taxon>Maricaulis</taxon>
    </lineage>
</organism>
<dbReference type="Pfam" id="PF03976">
    <property type="entry name" value="PPK2"/>
    <property type="match status" value="1"/>
</dbReference>
<dbReference type="EMBL" id="CP000449">
    <property type="protein sequence ID" value="ABI64482.1"/>
    <property type="molecule type" value="Genomic_DNA"/>
</dbReference>
<dbReference type="AlphaFoldDB" id="Q0ATA5"/>
<dbReference type="STRING" id="394221.Mmar10_0186"/>
<dbReference type="HOGENOM" id="CLU_2142892_0_0_5"/>
<evidence type="ECO:0000259" key="1">
    <source>
        <dbReference type="Pfam" id="PF03976"/>
    </source>
</evidence>
<gene>
    <name evidence="2" type="ordered locus">Mmar10_0186</name>
</gene>
<dbReference type="Proteomes" id="UP000001964">
    <property type="component" value="Chromosome"/>
</dbReference>
<keyword evidence="3" id="KW-1185">Reference proteome</keyword>
<reference evidence="2 3" key="1">
    <citation type="submission" date="2006-08" db="EMBL/GenBank/DDBJ databases">
        <title>Complete sequence of Maricaulis maris MCS10.</title>
        <authorList>
            <consortium name="US DOE Joint Genome Institute"/>
            <person name="Copeland A."/>
            <person name="Lucas S."/>
            <person name="Lapidus A."/>
            <person name="Barry K."/>
            <person name="Detter J.C."/>
            <person name="Glavina del Rio T."/>
            <person name="Hammon N."/>
            <person name="Israni S."/>
            <person name="Dalin E."/>
            <person name="Tice H."/>
            <person name="Pitluck S."/>
            <person name="Saunders E."/>
            <person name="Brettin T."/>
            <person name="Bruce D."/>
            <person name="Han C."/>
            <person name="Tapia R."/>
            <person name="Gilna P."/>
            <person name="Schmutz J."/>
            <person name="Larimer F."/>
            <person name="Land M."/>
            <person name="Hauser L."/>
            <person name="Kyrpides N."/>
            <person name="Mikhailova N."/>
            <person name="Viollier P."/>
            <person name="Stephens C."/>
            <person name="Richardson P."/>
        </authorList>
    </citation>
    <scope>NUCLEOTIDE SEQUENCE [LARGE SCALE GENOMIC DNA]</scope>
    <source>
        <strain evidence="2 3">MCS10</strain>
    </source>
</reference>
<dbReference type="Gene3D" id="3.40.50.300">
    <property type="entry name" value="P-loop containing nucleotide triphosphate hydrolases"/>
    <property type="match status" value="1"/>
</dbReference>
<dbReference type="eggNOG" id="COG2326">
    <property type="taxonomic scope" value="Bacteria"/>
</dbReference>
<dbReference type="InterPro" id="IPR022488">
    <property type="entry name" value="PPK2-related"/>
</dbReference>
<evidence type="ECO:0000313" key="3">
    <source>
        <dbReference type="Proteomes" id="UP000001964"/>
    </source>
</evidence>
<dbReference type="KEGG" id="mmr:Mmar10_0186"/>
<accession>Q0ATA5</accession>
<protein>
    <recommendedName>
        <fullName evidence="1">Polyphosphate kinase-2-related domain-containing protein</fullName>
    </recommendedName>
</protein>
<name>Q0ATA5_MARMM</name>
<proteinExistence type="predicted"/>
<feature type="domain" description="Polyphosphate kinase-2-related" evidence="1">
    <location>
        <begin position="13"/>
        <end position="63"/>
    </location>
</feature>
<evidence type="ECO:0000313" key="2">
    <source>
        <dbReference type="EMBL" id="ABI64482.1"/>
    </source>
</evidence>
<dbReference type="InterPro" id="IPR027417">
    <property type="entry name" value="P-loop_NTPase"/>
</dbReference>
<sequence length="112" mass="12783">MTMVRREHRTALSALEIWPDYAQARNDTLARYAREHSPWLVANADDKPRAGLDLMRLILSQVPCPLIDEHRRPVDASRVGYFSTANEATALTCTANQSHQRRGQYERPAHNS</sequence>